<organism evidence="1 2">
    <name type="scientific">Zea mays</name>
    <name type="common">Maize</name>
    <dbReference type="NCBI Taxonomy" id="4577"/>
    <lineage>
        <taxon>Eukaryota</taxon>
        <taxon>Viridiplantae</taxon>
        <taxon>Streptophyta</taxon>
        <taxon>Embryophyta</taxon>
        <taxon>Tracheophyta</taxon>
        <taxon>Spermatophyta</taxon>
        <taxon>Magnoliopsida</taxon>
        <taxon>Liliopsida</taxon>
        <taxon>Poales</taxon>
        <taxon>Poaceae</taxon>
        <taxon>PACMAD clade</taxon>
        <taxon>Panicoideae</taxon>
        <taxon>Andropogonodae</taxon>
        <taxon>Andropogoneae</taxon>
        <taxon>Tripsacinae</taxon>
        <taxon>Zea</taxon>
    </lineage>
</organism>
<evidence type="ECO:0000313" key="2">
    <source>
        <dbReference type="Proteomes" id="UP000251960"/>
    </source>
</evidence>
<sequence length="140" mass="15526">MEFNGAVTLSPITPSHQWRLEPTVSPSLQLSLPLPSYKAEAAPTEFSLPQRSSLPPKLASLSHSLARCRTPSPEFVLTIRIPRRSFAIHAAPWSELASVPLPVEPPVPLPARRRSSLRMSEPKVEDNPNPLIYCLNYVLN</sequence>
<proteinExistence type="predicted"/>
<gene>
    <name evidence="1" type="ORF">Zm00014a_002783</name>
</gene>
<reference evidence="1 2" key="1">
    <citation type="journal article" date="2018" name="Nat. Genet.">
        <title>Extensive intraspecific gene order and gene structural variations between Mo17 and other maize genomes.</title>
        <authorList>
            <person name="Sun S."/>
            <person name="Zhou Y."/>
            <person name="Chen J."/>
            <person name="Shi J."/>
            <person name="Zhao H."/>
            <person name="Zhao H."/>
            <person name="Song W."/>
            <person name="Zhang M."/>
            <person name="Cui Y."/>
            <person name="Dong X."/>
            <person name="Liu H."/>
            <person name="Ma X."/>
            <person name="Jiao Y."/>
            <person name="Wang B."/>
            <person name="Wei X."/>
            <person name="Stein J.C."/>
            <person name="Glaubitz J.C."/>
            <person name="Lu F."/>
            <person name="Yu G."/>
            <person name="Liang C."/>
            <person name="Fengler K."/>
            <person name="Li B."/>
            <person name="Rafalski A."/>
            <person name="Schnable P.S."/>
            <person name="Ware D.H."/>
            <person name="Buckler E.S."/>
            <person name="Lai J."/>
        </authorList>
    </citation>
    <scope>NUCLEOTIDE SEQUENCE [LARGE SCALE GENOMIC DNA]</scope>
    <source>
        <strain evidence="2">cv. Missouri 17</strain>
        <tissue evidence="1">Seedling</tissue>
    </source>
</reference>
<protein>
    <submittedName>
        <fullName evidence="1">Uncharacterized protein</fullName>
    </submittedName>
</protein>
<dbReference type="AlphaFoldDB" id="A0A3L6F4Z8"/>
<dbReference type="EMBL" id="NCVQ01000005">
    <property type="protein sequence ID" value="PWZ28352.1"/>
    <property type="molecule type" value="Genomic_DNA"/>
</dbReference>
<dbReference type="Proteomes" id="UP000251960">
    <property type="component" value="Chromosome 4"/>
</dbReference>
<name>A0A3L6F4Z8_MAIZE</name>
<evidence type="ECO:0000313" key="1">
    <source>
        <dbReference type="EMBL" id="PWZ28352.1"/>
    </source>
</evidence>
<comment type="caution">
    <text evidence="1">The sequence shown here is derived from an EMBL/GenBank/DDBJ whole genome shotgun (WGS) entry which is preliminary data.</text>
</comment>
<accession>A0A3L6F4Z8</accession>